<sequence>MSAEDVYRSAEKKINKMFFNDYEGAMELFDKAAARFKVEKEYSRAGEAYMRAGDCAVKCKDEMGACQAYVNAVNAYKKTDLKKAAQLLDIAIRIQIDSNKLNGAARLEKEFADALCEDGQSMAAIPHYEKAIQYFNAEDMKMQVKSCTVAMAKIYGENDMFDKALALYERLGGICADGPLRHEAKEHFMRAMLCRLATVNDDNRHEMCDEASEALRTYMQRDPYLKNTREAEFLEMCVEAVEGSDMEKFETAVSLLQELRMLDDWKTHVLLVIKKNMDSIR</sequence>
<keyword evidence="3" id="KW-0653">Protein transport</keyword>
<evidence type="ECO:0000256" key="2">
    <source>
        <dbReference type="ARBA" id="ARBA00022448"/>
    </source>
</evidence>
<protein>
    <submittedName>
        <fullName evidence="4">Putative soluble N-ethylmaleimide sensitive factor (NSF) attachment protein</fullName>
    </submittedName>
</protein>
<dbReference type="GO" id="GO:0005774">
    <property type="term" value="C:vacuolar membrane"/>
    <property type="evidence" value="ECO:0007669"/>
    <property type="project" value="TreeGrafter"/>
</dbReference>
<accession>A0A1X0NWB5</accession>
<dbReference type="PRINTS" id="PR00448">
    <property type="entry name" value="NSFATTACHMNT"/>
</dbReference>
<reference evidence="4 5" key="1">
    <citation type="submission" date="2017-03" db="EMBL/GenBank/DDBJ databases">
        <title>An alternative strategy for trypanosome survival in the mammalian bloodstream revealed through genome and transcriptome analysis of the ubiquitous bovine parasite Trypanosoma (Megatrypanum) theileri.</title>
        <authorList>
            <person name="Kelly S."/>
            <person name="Ivens A."/>
            <person name="Mott A."/>
            <person name="O'Neill E."/>
            <person name="Emms D."/>
            <person name="Macleod O."/>
            <person name="Voorheis P."/>
            <person name="Matthews J."/>
            <person name="Matthews K."/>
            <person name="Carrington M."/>
        </authorList>
    </citation>
    <scope>NUCLEOTIDE SEQUENCE [LARGE SCALE GENOMIC DNA]</scope>
    <source>
        <strain evidence="4">Edinburgh</strain>
    </source>
</reference>
<dbReference type="GO" id="GO:0035494">
    <property type="term" value="P:SNARE complex disassembly"/>
    <property type="evidence" value="ECO:0007669"/>
    <property type="project" value="TreeGrafter"/>
</dbReference>
<comment type="caution">
    <text evidence="4">The sequence shown here is derived from an EMBL/GenBank/DDBJ whole genome shotgun (WGS) entry which is preliminary data.</text>
</comment>
<dbReference type="AlphaFoldDB" id="A0A1X0NWB5"/>
<organism evidence="4 5">
    <name type="scientific">Trypanosoma theileri</name>
    <dbReference type="NCBI Taxonomy" id="67003"/>
    <lineage>
        <taxon>Eukaryota</taxon>
        <taxon>Discoba</taxon>
        <taxon>Euglenozoa</taxon>
        <taxon>Kinetoplastea</taxon>
        <taxon>Metakinetoplastina</taxon>
        <taxon>Trypanosomatida</taxon>
        <taxon>Trypanosomatidae</taxon>
        <taxon>Trypanosoma</taxon>
    </lineage>
</organism>
<evidence type="ECO:0000256" key="3">
    <source>
        <dbReference type="ARBA" id="ARBA00022927"/>
    </source>
</evidence>
<keyword evidence="5" id="KW-1185">Reference proteome</keyword>
<dbReference type="InterPro" id="IPR000744">
    <property type="entry name" value="NSF_attach"/>
</dbReference>
<comment type="similarity">
    <text evidence="1">Belongs to the SNAP family.</text>
</comment>
<dbReference type="PANTHER" id="PTHR13768:SF8">
    <property type="entry name" value="ALPHA-SOLUBLE NSF ATTACHMENT PROTEIN"/>
    <property type="match status" value="1"/>
</dbReference>
<dbReference type="EMBL" id="NBCO01000014">
    <property type="protein sequence ID" value="ORC88911.1"/>
    <property type="molecule type" value="Genomic_DNA"/>
</dbReference>
<dbReference type="RefSeq" id="XP_028882977.1">
    <property type="nucleotide sequence ID" value="XM_029025567.1"/>
</dbReference>
<dbReference type="STRING" id="67003.A0A1X0NWB5"/>
<dbReference type="GO" id="GO:0019905">
    <property type="term" value="F:syntaxin binding"/>
    <property type="evidence" value="ECO:0007669"/>
    <property type="project" value="TreeGrafter"/>
</dbReference>
<dbReference type="OrthoDB" id="9984275at2759"/>
<gene>
    <name evidence="4" type="ORF">TM35_000141220</name>
</gene>
<evidence type="ECO:0000313" key="4">
    <source>
        <dbReference type="EMBL" id="ORC88911.1"/>
    </source>
</evidence>
<dbReference type="Proteomes" id="UP000192257">
    <property type="component" value="Unassembled WGS sequence"/>
</dbReference>
<dbReference type="Pfam" id="PF14938">
    <property type="entry name" value="SNAP"/>
    <property type="match status" value="1"/>
</dbReference>
<dbReference type="GeneID" id="39985347"/>
<dbReference type="InterPro" id="IPR011990">
    <property type="entry name" value="TPR-like_helical_dom_sf"/>
</dbReference>
<dbReference type="Gene3D" id="1.25.40.10">
    <property type="entry name" value="Tetratricopeptide repeat domain"/>
    <property type="match status" value="1"/>
</dbReference>
<dbReference type="PANTHER" id="PTHR13768">
    <property type="entry name" value="SOLUBLE NSF ATTACHMENT PROTEIN SNAP"/>
    <property type="match status" value="1"/>
</dbReference>
<dbReference type="SUPFAM" id="SSF48452">
    <property type="entry name" value="TPR-like"/>
    <property type="match status" value="1"/>
</dbReference>
<dbReference type="VEuPathDB" id="TriTrypDB:TM35_000141220"/>
<evidence type="ECO:0000256" key="1">
    <source>
        <dbReference type="ARBA" id="ARBA00010050"/>
    </source>
</evidence>
<dbReference type="GO" id="GO:0006886">
    <property type="term" value="P:intracellular protein transport"/>
    <property type="evidence" value="ECO:0007669"/>
    <property type="project" value="InterPro"/>
</dbReference>
<dbReference type="GO" id="GO:0031201">
    <property type="term" value="C:SNARE complex"/>
    <property type="evidence" value="ECO:0007669"/>
    <property type="project" value="TreeGrafter"/>
</dbReference>
<name>A0A1X0NWB5_9TRYP</name>
<keyword evidence="2" id="KW-0813">Transport</keyword>
<proteinExistence type="inferred from homology"/>
<dbReference type="GO" id="GO:0005483">
    <property type="term" value="F:soluble NSF attachment protein activity"/>
    <property type="evidence" value="ECO:0007669"/>
    <property type="project" value="TreeGrafter"/>
</dbReference>
<evidence type="ECO:0000313" key="5">
    <source>
        <dbReference type="Proteomes" id="UP000192257"/>
    </source>
</evidence>